<feature type="signal peptide" evidence="2">
    <location>
        <begin position="1"/>
        <end position="20"/>
    </location>
</feature>
<dbReference type="CDD" id="cd13547">
    <property type="entry name" value="PBP2_Fbp_like_2"/>
    <property type="match status" value="1"/>
</dbReference>
<dbReference type="RefSeq" id="WP_014270113.1">
    <property type="nucleotide sequence ID" value="NC_016633.1"/>
</dbReference>
<dbReference type="eggNOG" id="COG1840">
    <property type="taxonomic scope" value="Bacteria"/>
</dbReference>
<dbReference type="AlphaFoldDB" id="G8QV29"/>
<name>G8QV29_SPHPG</name>
<dbReference type="OrthoDB" id="9791045at2"/>
<dbReference type="GO" id="GO:0030975">
    <property type="term" value="F:thiamine binding"/>
    <property type="evidence" value="ECO:0007669"/>
    <property type="project" value="TreeGrafter"/>
</dbReference>
<dbReference type="GO" id="GO:0030288">
    <property type="term" value="C:outer membrane-bounded periplasmic space"/>
    <property type="evidence" value="ECO:0007669"/>
    <property type="project" value="TreeGrafter"/>
</dbReference>
<dbReference type="KEGG" id="sgp:SpiGrapes_1454"/>
<dbReference type="Gene3D" id="3.40.190.10">
    <property type="entry name" value="Periplasmic binding protein-like II"/>
    <property type="match status" value="2"/>
</dbReference>
<reference evidence="3 4" key="1">
    <citation type="submission" date="2011-11" db="EMBL/GenBank/DDBJ databases">
        <title>Complete sequence of Spirochaeta sp. grapes.</title>
        <authorList>
            <consortium name="US DOE Joint Genome Institute"/>
            <person name="Lucas S."/>
            <person name="Han J."/>
            <person name="Lapidus A."/>
            <person name="Cheng J.-F."/>
            <person name="Goodwin L."/>
            <person name="Pitluck S."/>
            <person name="Peters L."/>
            <person name="Ovchinnikova G."/>
            <person name="Munk A.C."/>
            <person name="Detter J.C."/>
            <person name="Han C."/>
            <person name="Tapia R."/>
            <person name="Land M."/>
            <person name="Hauser L."/>
            <person name="Kyrpides N."/>
            <person name="Ivanova N."/>
            <person name="Pagani I."/>
            <person name="Ritalahtilisa K."/>
            <person name="Loeffler F."/>
            <person name="Woyke T."/>
        </authorList>
    </citation>
    <scope>NUCLEOTIDE SEQUENCE [LARGE SCALE GENOMIC DNA]</scope>
    <source>
        <strain evidence="4">ATCC BAA-1885 / DSM 22778 / Grapes</strain>
    </source>
</reference>
<keyword evidence="4" id="KW-1185">Reference proteome</keyword>
<dbReference type="PANTHER" id="PTHR30006:SF2">
    <property type="entry name" value="ABC TRANSPORTER SUBSTRATE-BINDING PROTEIN"/>
    <property type="match status" value="1"/>
</dbReference>
<proteinExistence type="predicted"/>
<dbReference type="Pfam" id="PF13343">
    <property type="entry name" value="SBP_bac_6"/>
    <property type="match status" value="1"/>
</dbReference>
<evidence type="ECO:0000256" key="2">
    <source>
        <dbReference type="SAM" id="SignalP"/>
    </source>
</evidence>
<dbReference type="Proteomes" id="UP000005632">
    <property type="component" value="Chromosome"/>
</dbReference>
<evidence type="ECO:0000313" key="3">
    <source>
        <dbReference type="EMBL" id="AEV29265.1"/>
    </source>
</evidence>
<accession>G8QV29</accession>
<dbReference type="SUPFAM" id="SSF53850">
    <property type="entry name" value="Periplasmic binding protein-like II"/>
    <property type="match status" value="1"/>
</dbReference>
<dbReference type="HOGENOM" id="CLU_026974_0_0_12"/>
<keyword evidence="1 2" id="KW-0732">Signal</keyword>
<dbReference type="GO" id="GO:0015888">
    <property type="term" value="P:thiamine transport"/>
    <property type="evidence" value="ECO:0007669"/>
    <property type="project" value="TreeGrafter"/>
</dbReference>
<dbReference type="GO" id="GO:0030976">
    <property type="term" value="F:thiamine pyrophosphate binding"/>
    <property type="evidence" value="ECO:0007669"/>
    <property type="project" value="TreeGrafter"/>
</dbReference>
<evidence type="ECO:0000313" key="4">
    <source>
        <dbReference type="Proteomes" id="UP000005632"/>
    </source>
</evidence>
<gene>
    <name evidence="3" type="ordered locus">SpiGrapes_1454</name>
</gene>
<protein>
    <submittedName>
        <fullName evidence="3">ABC-type Fe3+ transport system, periplasmic component</fullName>
    </submittedName>
</protein>
<feature type="chain" id="PRO_5003513942" evidence="2">
    <location>
        <begin position="21"/>
        <end position="347"/>
    </location>
</feature>
<organism evidence="3 4">
    <name type="scientific">Sphaerochaeta pleomorpha (strain ATCC BAA-1885 / DSM 22778 / Grapes)</name>
    <dbReference type="NCBI Taxonomy" id="158190"/>
    <lineage>
        <taxon>Bacteria</taxon>
        <taxon>Pseudomonadati</taxon>
        <taxon>Spirochaetota</taxon>
        <taxon>Spirochaetia</taxon>
        <taxon>Spirochaetales</taxon>
        <taxon>Sphaerochaetaceae</taxon>
        <taxon>Sphaerochaeta</taxon>
    </lineage>
</organism>
<dbReference type="EMBL" id="CP003155">
    <property type="protein sequence ID" value="AEV29265.1"/>
    <property type="molecule type" value="Genomic_DNA"/>
</dbReference>
<evidence type="ECO:0000256" key="1">
    <source>
        <dbReference type="ARBA" id="ARBA00022729"/>
    </source>
</evidence>
<dbReference type="STRING" id="158190.SpiGrapes_1454"/>
<sequence>MRKSFGLLCLFVLLGSLAFAGGASEVKATNDSGLSGKVMIYTSMYDDVIEAIDNTLEEVFPTVDIEFFYGGTGTLQAKIAAEISAGKLGCDMLMVADPSYALELKGQGVLEPIMVKDTGKLAFEYDKEGYWYPVRISNMVLAYNAGKYNKADLPNSFYDFANDKSVAGMISMSNPLTSGTALDTISALKDKYGYEYYTALGNQKVKIESGSVALTKLETGECKEIMILEESVLQKRELDNSKITVIYPTDGTIVVPSPIMSINDKWSANKNIEAAKAITEWFLSEEGQKNIVKAWMHSVRSDYPEPPYDAIPTAEIRKNTIPVDWANTVALREEMRTKFQEAIAAKK</sequence>
<dbReference type="PANTHER" id="PTHR30006">
    <property type="entry name" value="THIAMINE-BINDING PERIPLASMIC PROTEIN-RELATED"/>
    <property type="match status" value="1"/>
</dbReference>